<protein>
    <submittedName>
        <fullName evidence="1">Uncharacterized protein</fullName>
    </submittedName>
</protein>
<dbReference type="EMBL" id="VTWU01000003">
    <property type="protein sequence ID" value="KAA9333193.1"/>
    <property type="molecule type" value="Genomic_DNA"/>
</dbReference>
<evidence type="ECO:0000313" key="2">
    <source>
        <dbReference type="Proteomes" id="UP000326380"/>
    </source>
</evidence>
<gene>
    <name evidence="1" type="ORF">F0P96_09440</name>
</gene>
<dbReference type="AlphaFoldDB" id="A0A7L5A2V1"/>
<accession>A0A7L5A2V1</accession>
<comment type="caution">
    <text evidence="1">The sequence shown here is derived from an EMBL/GenBank/DDBJ whole genome shotgun (WGS) entry which is preliminary data.</text>
</comment>
<reference evidence="1 2" key="1">
    <citation type="submission" date="2019-09" db="EMBL/GenBank/DDBJ databases">
        <title>Genome sequence of Hymenobacter sp. M3.</title>
        <authorList>
            <person name="Srinivasan S."/>
        </authorList>
    </citation>
    <scope>NUCLEOTIDE SEQUENCE [LARGE SCALE GENOMIC DNA]</scope>
    <source>
        <strain evidence="1 2">M3</strain>
    </source>
</reference>
<dbReference type="RefSeq" id="WP_151078613.1">
    <property type="nucleotide sequence ID" value="NZ_CP047647.1"/>
</dbReference>
<evidence type="ECO:0000313" key="1">
    <source>
        <dbReference type="EMBL" id="KAA9333193.1"/>
    </source>
</evidence>
<organism evidence="1 2">
    <name type="scientific">Hymenobacter busanensis</name>
    <dbReference type="NCBI Taxonomy" id="2607656"/>
    <lineage>
        <taxon>Bacteria</taxon>
        <taxon>Pseudomonadati</taxon>
        <taxon>Bacteroidota</taxon>
        <taxon>Cytophagia</taxon>
        <taxon>Cytophagales</taxon>
        <taxon>Hymenobacteraceae</taxon>
        <taxon>Hymenobacter</taxon>
    </lineage>
</organism>
<keyword evidence="2" id="KW-1185">Reference proteome</keyword>
<dbReference type="Proteomes" id="UP000326380">
    <property type="component" value="Unassembled WGS sequence"/>
</dbReference>
<sequence length="229" mass="24797">MTRYFLVVAASLLPLCSFGQTKTQPATEQLESQLTAEICQDFDKLNAAKPFVQLSQEEAMSTLQQSMMQVMMRHPDEVEQLLKASGSTTQAAMQDLGQRVAVKLVADCPAAMPLFMRLTNQPATAATAPPDLTVTAAERPLLEKMARSMCADLSTVTTPAQLASQPLQQKLHLIQQAKQRVLKTYAKEISSQYGPEILTDPARQNALGAKVGLLAGDHCASFADAFGTK</sequence>
<name>A0A7L5A2V1_9BACT</name>
<proteinExistence type="predicted"/>